<evidence type="ECO:0000313" key="2">
    <source>
        <dbReference type="Proteomes" id="UP001197378"/>
    </source>
</evidence>
<gene>
    <name evidence="1" type="ORF">HFQ13_06925</name>
</gene>
<sequence>MDTHAQHQANLLDGLEAVSRFGWLTRDQITRILWPGSSTAATREKLGQRLLGKAQEKGLLLRWVIDGGGSAYVLRPAGVGYLKSFRPTVPAKSGLDFRLGNVRHRSLANNIILQRMLEGGRVWTEYEILTRRTPQIEIAGKIPDGAVFDLPGSLSGGMDWIEVEAHARKRRDFEALCEFIRGPLEIACRPGGYQIAEGEYLGTLGLYFADDHLGALLTHRLLQVAHAEDWPDTLRDSIELYWAQQTPGSRWDGLKQVGTLLYLPESWATKKLSALESSLT</sequence>
<organism evidence="1 2">
    <name type="scientific">Igneacidithiobacillus copahuensis</name>
    <dbReference type="NCBI Taxonomy" id="2724909"/>
    <lineage>
        <taxon>Bacteria</taxon>
        <taxon>Pseudomonadati</taxon>
        <taxon>Pseudomonadota</taxon>
        <taxon>Acidithiobacillia</taxon>
        <taxon>Acidithiobacillales</taxon>
        <taxon>Acidithiobacillaceae</taxon>
        <taxon>Igneacidithiobacillus</taxon>
    </lineage>
</organism>
<comment type="caution">
    <text evidence="1">The sequence shown here is derived from an EMBL/GenBank/DDBJ whole genome shotgun (WGS) entry which is preliminary data.</text>
</comment>
<name>A0AAE2YPM3_9PROT</name>
<proteinExistence type="predicted"/>
<reference evidence="1" key="1">
    <citation type="journal article" date="2021" name="ISME J.">
        <title>Genomic evolution of the class Acidithiobacillia: deep-branching Proteobacteria living in extreme acidic conditions.</title>
        <authorList>
            <person name="Moya-Beltran A."/>
            <person name="Beard S."/>
            <person name="Rojas-Villalobos C."/>
            <person name="Issotta F."/>
            <person name="Gallardo Y."/>
            <person name="Ulloa R."/>
            <person name="Giaveno A."/>
            <person name="Degli Esposti M."/>
            <person name="Johnson D.B."/>
            <person name="Quatrini R."/>
        </authorList>
    </citation>
    <scope>NUCLEOTIDE SEQUENCE</scope>
    <source>
        <strain evidence="1">VAN18-1</strain>
    </source>
</reference>
<dbReference type="RefSeq" id="WP_215873226.1">
    <property type="nucleotide sequence ID" value="NZ_JAAXYO010000089.1"/>
</dbReference>
<evidence type="ECO:0000313" key="1">
    <source>
        <dbReference type="EMBL" id="MBU2787936.1"/>
    </source>
</evidence>
<dbReference type="EMBL" id="JAAXYO010000089">
    <property type="protein sequence ID" value="MBU2787936.1"/>
    <property type="molecule type" value="Genomic_DNA"/>
</dbReference>
<keyword evidence="2" id="KW-1185">Reference proteome</keyword>
<protein>
    <submittedName>
        <fullName evidence="1">Uncharacterized protein</fullName>
    </submittedName>
</protein>
<accession>A0AAE2YPM3</accession>
<dbReference type="AlphaFoldDB" id="A0AAE2YPM3"/>
<dbReference type="Proteomes" id="UP001197378">
    <property type="component" value="Unassembled WGS sequence"/>
</dbReference>